<organism evidence="10 11">
    <name type="scientific">Thiothrix lacustris</name>
    <dbReference type="NCBI Taxonomy" id="525917"/>
    <lineage>
        <taxon>Bacteria</taxon>
        <taxon>Pseudomonadati</taxon>
        <taxon>Pseudomonadota</taxon>
        <taxon>Gammaproteobacteria</taxon>
        <taxon>Thiotrichales</taxon>
        <taxon>Thiotrichaceae</taxon>
        <taxon>Thiothrix</taxon>
    </lineage>
</organism>
<dbReference type="CDD" id="cd00433">
    <property type="entry name" value="Peptidase_M17"/>
    <property type="match status" value="1"/>
</dbReference>
<evidence type="ECO:0000256" key="7">
    <source>
        <dbReference type="ARBA" id="ARBA00023211"/>
    </source>
</evidence>
<accession>A0ABY9MPL0</accession>
<comment type="catalytic activity">
    <reaction evidence="1 8">
        <text>Release of an N-terminal amino acid, Xaa-|-Yaa-, in which Xaa is preferably Leu, but may be other amino acids including Pro although not Arg or Lys, and Yaa may be Pro. Amino acid amides and methyl esters are also readily hydrolyzed, but rates on arylamides are exceedingly low.</text>
        <dbReference type="EC" id="3.4.11.1"/>
    </reaction>
</comment>
<dbReference type="SUPFAM" id="SSF52949">
    <property type="entry name" value="Macro domain-like"/>
    <property type="match status" value="1"/>
</dbReference>
<dbReference type="EC" id="3.4.11.10" evidence="8"/>
<evidence type="ECO:0000256" key="1">
    <source>
        <dbReference type="ARBA" id="ARBA00000135"/>
    </source>
</evidence>
<feature type="active site" evidence="8">
    <location>
        <position position="352"/>
    </location>
</feature>
<dbReference type="EMBL" id="CP133218">
    <property type="protein sequence ID" value="WML90569.1"/>
    <property type="molecule type" value="Genomic_DNA"/>
</dbReference>
<dbReference type="InterPro" id="IPR011356">
    <property type="entry name" value="Leucine_aapep/pepB"/>
</dbReference>
<evidence type="ECO:0000259" key="9">
    <source>
        <dbReference type="PROSITE" id="PS00631"/>
    </source>
</evidence>
<keyword evidence="8" id="KW-0479">Metal-binding</keyword>
<keyword evidence="5 8" id="KW-0645">Protease</keyword>
<dbReference type="NCBIfam" id="NF002073">
    <property type="entry name" value="PRK00913.1-2"/>
    <property type="match status" value="1"/>
</dbReference>
<dbReference type="InterPro" id="IPR043472">
    <property type="entry name" value="Macro_dom-like"/>
</dbReference>
<evidence type="ECO:0000256" key="6">
    <source>
        <dbReference type="ARBA" id="ARBA00022801"/>
    </source>
</evidence>
<feature type="binding site" evidence="8">
    <location>
        <position position="271"/>
    </location>
    <ligand>
        <name>Mn(2+)</name>
        <dbReference type="ChEBI" id="CHEBI:29035"/>
        <label>1</label>
    </ligand>
</feature>
<keyword evidence="8" id="KW-0963">Cytoplasm</keyword>
<feature type="binding site" evidence="8">
    <location>
        <position position="289"/>
    </location>
    <ligand>
        <name>Mn(2+)</name>
        <dbReference type="ChEBI" id="CHEBI:29035"/>
        <label>2</label>
    </ligand>
</feature>
<gene>
    <name evidence="8" type="primary">pepA</name>
    <name evidence="10" type="ORF">RCF98_16565</name>
</gene>
<dbReference type="Gene3D" id="3.40.220.10">
    <property type="entry name" value="Leucine Aminopeptidase, subunit E, domain 1"/>
    <property type="match status" value="1"/>
</dbReference>
<dbReference type="Pfam" id="PF00883">
    <property type="entry name" value="Peptidase_M17"/>
    <property type="match status" value="1"/>
</dbReference>
<dbReference type="SUPFAM" id="SSF53187">
    <property type="entry name" value="Zn-dependent exopeptidases"/>
    <property type="match status" value="1"/>
</dbReference>
<dbReference type="NCBIfam" id="NF002074">
    <property type="entry name" value="PRK00913.1-4"/>
    <property type="match status" value="1"/>
</dbReference>
<dbReference type="NCBIfam" id="NF002077">
    <property type="entry name" value="PRK00913.2-4"/>
    <property type="match status" value="1"/>
</dbReference>
<keyword evidence="4 8" id="KW-0031">Aminopeptidase</keyword>
<evidence type="ECO:0000313" key="10">
    <source>
        <dbReference type="EMBL" id="WML90569.1"/>
    </source>
</evidence>
<dbReference type="InterPro" id="IPR008283">
    <property type="entry name" value="Peptidase_M17_N"/>
</dbReference>
<comment type="subcellular location">
    <subcellularLocation>
        <location evidence="8">Cytoplasm</location>
    </subcellularLocation>
</comment>
<protein>
    <recommendedName>
        <fullName evidence="8">Probable cytosol aminopeptidase</fullName>
        <ecNumber evidence="8">3.4.11.1</ecNumber>
    </recommendedName>
    <alternativeName>
        <fullName evidence="8">Leucine aminopeptidase</fullName>
        <shortName evidence="8">LAP</shortName>
        <ecNumber evidence="8">3.4.11.10</ecNumber>
    </alternativeName>
    <alternativeName>
        <fullName evidence="8">Leucyl aminopeptidase</fullName>
    </alternativeName>
</protein>
<feature type="binding site" evidence="8">
    <location>
        <position position="348"/>
    </location>
    <ligand>
        <name>Mn(2+)</name>
        <dbReference type="ChEBI" id="CHEBI:29035"/>
        <label>1</label>
    </ligand>
</feature>
<dbReference type="PROSITE" id="PS00631">
    <property type="entry name" value="CYTOSOL_AP"/>
    <property type="match status" value="1"/>
</dbReference>
<dbReference type="EC" id="3.4.11.1" evidence="8"/>
<keyword evidence="11" id="KW-1185">Reference proteome</keyword>
<proteinExistence type="inferred from homology"/>
<feature type="binding site" evidence="8">
    <location>
        <position position="350"/>
    </location>
    <ligand>
        <name>Mn(2+)</name>
        <dbReference type="ChEBI" id="CHEBI:29035"/>
        <label>1</label>
    </ligand>
</feature>
<comment type="cofactor">
    <cofactor evidence="8">
        <name>Mn(2+)</name>
        <dbReference type="ChEBI" id="CHEBI:29035"/>
    </cofactor>
    <text evidence="8">Binds 2 manganese ions per subunit.</text>
</comment>
<evidence type="ECO:0000256" key="4">
    <source>
        <dbReference type="ARBA" id="ARBA00022438"/>
    </source>
</evidence>
<keyword evidence="6 8" id="KW-0378">Hydrolase</keyword>
<comment type="function">
    <text evidence="8">Presumably involved in the processing and regular turnover of intracellular proteins. Catalyzes the removal of unsubstituted N-terminal amino acids from various peptides.</text>
</comment>
<comment type="similarity">
    <text evidence="3 8">Belongs to the peptidase M17 family.</text>
</comment>
<feature type="binding site" evidence="8">
    <location>
        <position position="350"/>
    </location>
    <ligand>
        <name>Mn(2+)</name>
        <dbReference type="ChEBI" id="CHEBI:29035"/>
        <label>2</label>
    </ligand>
</feature>
<reference evidence="10 11" key="1">
    <citation type="submission" date="2023-08" db="EMBL/GenBank/DDBJ databases">
        <title>New molecular markers tilS and rpoB for phylogenetic and monitoring studies of the genus Thiothrix biodiversity.</title>
        <authorList>
            <person name="Ravin N.V."/>
            <person name="Smolyakov D."/>
            <person name="Markov N.D."/>
            <person name="Beletsky A.V."/>
            <person name="Mardanov A.V."/>
            <person name="Rudenko T.S."/>
            <person name="Grabovich M.Y."/>
        </authorList>
    </citation>
    <scope>NUCLEOTIDE SEQUENCE [LARGE SCALE GENOMIC DNA]</scope>
    <source>
        <strain evidence="10 11">MK1</strain>
    </source>
</reference>
<dbReference type="InterPro" id="IPR023042">
    <property type="entry name" value="Peptidase_M17_leu_NH2_pept"/>
</dbReference>
<dbReference type="PANTHER" id="PTHR11963">
    <property type="entry name" value="LEUCINE AMINOPEPTIDASE-RELATED"/>
    <property type="match status" value="1"/>
</dbReference>
<name>A0ABY9MPL0_9GAMM</name>
<dbReference type="PANTHER" id="PTHR11963:SF23">
    <property type="entry name" value="CYTOSOL AMINOPEPTIDASE"/>
    <property type="match status" value="1"/>
</dbReference>
<dbReference type="InterPro" id="IPR000819">
    <property type="entry name" value="Peptidase_M17_C"/>
</dbReference>
<evidence type="ECO:0000256" key="8">
    <source>
        <dbReference type="HAMAP-Rule" id="MF_00181"/>
    </source>
</evidence>
<dbReference type="Pfam" id="PF02789">
    <property type="entry name" value="Peptidase_M17_N"/>
    <property type="match status" value="1"/>
</dbReference>
<evidence type="ECO:0000256" key="5">
    <source>
        <dbReference type="ARBA" id="ARBA00022670"/>
    </source>
</evidence>
<evidence type="ECO:0000256" key="3">
    <source>
        <dbReference type="ARBA" id="ARBA00009528"/>
    </source>
</evidence>
<sequence length="495" mass="51847">MNYHFDSSANAAELHTDCVVVGVYKNAKLSAAATQIDTASQGAILAHLDFGDFTGEKGRTSLLYKLPGVTAKRVLLVGMGEKDKLTQETLITLTQAAVNALKTSKASNAVSFLTDETASEFITAAVRQSVIAVADALYTFDIHKSKKDETPRPALESWTIAHTIAGEFSTALAQGNAIAEGIRVSRDLANSPGNVCTPTYLADVAQELANSSNKVDINVLEEADMEALGMGSFLSVSKGSAEDGKMIILQYHGGTAGEAPFVLVGKGITFDTGGISLKPGNAMDEMKYDMCGAASVMGTLTACVAMQLPMNVIGVIAAAENMPSSNASKPGDIVTTMSGKTIEILNTDAEGRLVLCDALTYVERFNPVAVVDIATLTGACITALGHHICGLLSNNDALADEVLTAGKQATDEAWRLPMGEKYHDQLKSNFADMANIGGPPGGTITAACFLSRFTESYPWAHLDIAGTAWKSGAAKGATGRPVPLLCQILMNRAGV</sequence>
<dbReference type="HAMAP" id="MF_00181">
    <property type="entry name" value="Cytosol_peptidase_M17"/>
    <property type="match status" value="1"/>
</dbReference>
<evidence type="ECO:0000313" key="11">
    <source>
        <dbReference type="Proteomes" id="UP001236657"/>
    </source>
</evidence>
<dbReference type="GO" id="GO:0004177">
    <property type="term" value="F:aminopeptidase activity"/>
    <property type="evidence" value="ECO:0007669"/>
    <property type="project" value="UniProtKB-KW"/>
</dbReference>
<feature type="active site" evidence="8">
    <location>
        <position position="278"/>
    </location>
</feature>
<evidence type="ECO:0000256" key="2">
    <source>
        <dbReference type="ARBA" id="ARBA00000967"/>
    </source>
</evidence>
<comment type="catalytic activity">
    <reaction evidence="2 8">
        <text>Release of an N-terminal amino acid, preferentially leucine, but not glutamic or aspartic acids.</text>
        <dbReference type="EC" id="3.4.11.10"/>
    </reaction>
</comment>
<dbReference type="RefSeq" id="WP_308895060.1">
    <property type="nucleotide sequence ID" value="NZ_CP133218.1"/>
</dbReference>
<dbReference type="Gene3D" id="3.40.630.10">
    <property type="entry name" value="Zn peptidases"/>
    <property type="match status" value="1"/>
</dbReference>
<keyword evidence="7 8" id="KW-0464">Manganese</keyword>
<dbReference type="Proteomes" id="UP001236657">
    <property type="component" value="Chromosome"/>
</dbReference>
<feature type="binding site" evidence="8">
    <location>
        <position position="271"/>
    </location>
    <ligand>
        <name>Mn(2+)</name>
        <dbReference type="ChEBI" id="CHEBI:29035"/>
        <label>2</label>
    </ligand>
</feature>
<feature type="binding site" evidence="8">
    <location>
        <position position="266"/>
    </location>
    <ligand>
        <name>Mn(2+)</name>
        <dbReference type="ChEBI" id="CHEBI:29035"/>
        <label>2</label>
    </ligand>
</feature>
<dbReference type="PRINTS" id="PR00481">
    <property type="entry name" value="LAMNOPPTDASE"/>
</dbReference>
<feature type="domain" description="Cytosol aminopeptidase" evidence="9">
    <location>
        <begin position="346"/>
        <end position="353"/>
    </location>
</feature>